<evidence type="ECO:0000256" key="1">
    <source>
        <dbReference type="ARBA" id="ARBA00004479"/>
    </source>
</evidence>
<dbReference type="EMBL" id="JAINUG010000048">
    <property type="protein sequence ID" value="KAJ8405378.1"/>
    <property type="molecule type" value="Genomic_DNA"/>
</dbReference>
<evidence type="ECO:0000256" key="16">
    <source>
        <dbReference type="PROSITE-ProRule" id="PRU10141"/>
    </source>
</evidence>
<feature type="signal peptide" evidence="17">
    <location>
        <begin position="1"/>
        <end position="25"/>
    </location>
</feature>
<keyword evidence="14" id="KW-0325">Glycoprotein</keyword>
<evidence type="ECO:0000256" key="10">
    <source>
        <dbReference type="ARBA" id="ARBA00022989"/>
    </source>
</evidence>
<evidence type="ECO:0000313" key="21">
    <source>
        <dbReference type="EMBL" id="KAJ8405378.1"/>
    </source>
</evidence>
<evidence type="ECO:0000256" key="12">
    <source>
        <dbReference type="ARBA" id="ARBA00023137"/>
    </source>
</evidence>
<dbReference type="GO" id="GO:0004714">
    <property type="term" value="F:transmembrane receptor protein tyrosine kinase activity"/>
    <property type="evidence" value="ECO:0007669"/>
    <property type="project" value="UniProtKB-EC"/>
</dbReference>
<evidence type="ECO:0000259" key="18">
    <source>
        <dbReference type="PROSITE" id="PS50011"/>
    </source>
</evidence>
<keyword evidence="13" id="KW-0675">Receptor</keyword>
<keyword evidence="11" id="KW-0472">Membrane</keyword>
<dbReference type="InterPro" id="IPR000719">
    <property type="entry name" value="Prot_kinase_dom"/>
</dbReference>
<comment type="caution">
    <text evidence="21">The sequence shown here is derived from an EMBL/GenBank/DDBJ whole genome shotgun (WGS) entry which is preliminary data.</text>
</comment>
<keyword evidence="8" id="KW-0418">Kinase</keyword>
<dbReference type="GO" id="GO:0043066">
    <property type="term" value="P:negative regulation of apoptotic process"/>
    <property type="evidence" value="ECO:0007669"/>
    <property type="project" value="TreeGrafter"/>
</dbReference>
<dbReference type="FunFam" id="2.10.50.10:FF:000001">
    <property type="entry name" value="Ephrin type-A receptor 5"/>
    <property type="match status" value="1"/>
</dbReference>
<reference evidence="21" key="1">
    <citation type="journal article" date="2023" name="Science">
        <title>Genome structures resolve the early diversification of teleost fishes.</title>
        <authorList>
            <person name="Parey E."/>
            <person name="Louis A."/>
            <person name="Montfort J."/>
            <person name="Bouchez O."/>
            <person name="Roques C."/>
            <person name="Iampietro C."/>
            <person name="Lluch J."/>
            <person name="Castinel A."/>
            <person name="Donnadieu C."/>
            <person name="Desvignes T."/>
            <person name="Floi Bucao C."/>
            <person name="Jouanno E."/>
            <person name="Wen M."/>
            <person name="Mejri S."/>
            <person name="Dirks R."/>
            <person name="Jansen H."/>
            <person name="Henkel C."/>
            <person name="Chen W.J."/>
            <person name="Zahm M."/>
            <person name="Cabau C."/>
            <person name="Klopp C."/>
            <person name="Thompson A.W."/>
            <person name="Robinson-Rechavi M."/>
            <person name="Braasch I."/>
            <person name="Lecointre G."/>
            <person name="Bobe J."/>
            <person name="Postlethwait J.H."/>
            <person name="Berthelot C."/>
            <person name="Roest Crollius H."/>
            <person name="Guiguen Y."/>
        </authorList>
    </citation>
    <scope>NUCLEOTIDE SEQUENCE</scope>
    <source>
        <strain evidence="21">NC1722</strain>
    </source>
</reference>
<evidence type="ECO:0000313" key="22">
    <source>
        <dbReference type="Proteomes" id="UP001221898"/>
    </source>
</evidence>
<proteinExistence type="predicted"/>
<dbReference type="InterPro" id="IPR011009">
    <property type="entry name" value="Kinase-like_dom_sf"/>
</dbReference>
<dbReference type="PROSITE" id="PS51550">
    <property type="entry name" value="EPH_LBD"/>
    <property type="match status" value="1"/>
</dbReference>
<dbReference type="SUPFAM" id="SSF56112">
    <property type="entry name" value="Protein kinase-like (PK-like)"/>
    <property type="match status" value="1"/>
</dbReference>
<dbReference type="GO" id="GO:0051897">
    <property type="term" value="P:positive regulation of phosphatidylinositol 3-kinase/protein kinase B signal transduction"/>
    <property type="evidence" value="ECO:0007669"/>
    <property type="project" value="TreeGrafter"/>
</dbReference>
<name>A0AAD7SND3_9TELE</name>
<dbReference type="Pfam" id="PF01404">
    <property type="entry name" value="Ephrin_lbd"/>
    <property type="match status" value="1"/>
</dbReference>
<dbReference type="Pfam" id="PF07714">
    <property type="entry name" value="PK_Tyr_Ser-Thr"/>
    <property type="match status" value="1"/>
</dbReference>
<dbReference type="InterPro" id="IPR008266">
    <property type="entry name" value="Tyr_kinase_AS"/>
</dbReference>
<dbReference type="InterPro" id="IPR017441">
    <property type="entry name" value="Protein_kinase_ATP_BS"/>
</dbReference>
<dbReference type="PROSITE" id="PS50853">
    <property type="entry name" value="FN3"/>
    <property type="match status" value="1"/>
</dbReference>
<dbReference type="Gene3D" id="1.10.510.10">
    <property type="entry name" value="Transferase(Phosphotransferase) domain 1"/>
    <property type="match status" value="1"/>
</dbReference>
<dbReference type="InterPro" id="IPR036116">
    <property type="entry name" value="FN3_sf"/>
</dbReference>
<dbReference type="Proteomes" id="UP001221898">
    <property type="component" value="Unassembled WGS sequence"/>
</dbReference>
<keyword evidence="3" id="KW-0597">Phosphoprotein</keyword>
<evidence type="ECO:0000256" key="2">
    <source>
        <dbReference type="ARBA" id="ARBA00011902"/>
    </source>
</evidence>
<keyword evidence="10" id="KW-1133">Transmembrane helix</keyword>
<protein>
    <recommendedName>
        <fullName evidence="2">receptor protein-tyrosine kinase</fullName>
        <ecNumber evidence="2">2.7.10.1</ecNumber>
    </recommendedName>
</protein>
<dbReference type="AlphaFoldDB" id="A0AAD7SND3"/>
<dbReference type="GO" id="GO:0005886">
    <property type="term" value="C:plasma membrane"/>
    <property type="evidence" value="ECO:0007669"/>
    <property type="project" value="TreeGrafter"/>
</dbReference>
<feature type="domain" description="Protein kinase" evidence="18">
    <location>
        <begin position="533"/>
        <end position="812"/>
    </location>
</feature>
<sequence length="879" mass="98274">MGTSSLRLVSTALLCFSLWLWLCLCITCEQPPPEDEELFSTVKQRKLGWRSYPEKAWNEIRMKLGSETENPVYQACSTKKLVKTLWSNWIPKEDGHLLFMDLTFTQEVEVTAQSPLLVYVLESDIPLQRINNEGKIPVLSLHAPRPFHPSAKIPEEIEHNLNFSQGLHLGDCLYKGFHLGFSYSGSCLFIASVRLYFRKCPGFTQSRANFVRVAGGSGLVRGSCVENSVEVSPPQRECHTDGLWGPLQGQCDCIPGHQEVRESCVACKAGTYKPTNGSGKCGPCPPNSKADGEGAENCKCMLAYSRVPEDPIQMGCTRPPSSPQKVRVYQLSGSFLSLHWDPPFDRGGREKVWYDVQCRERKEDSGDRWEPCGEAVHFYPTCHGLNGTAVNITGMDPYLDYQLLVMAVNAISTMLSRADSAESMTITRKLDNNTPVPTTIMDKPVSSLVVGGGVGGGLLLLTLLIAAICHKRHKCVNLSQDQQPALLPMQTRVTYRHPEQCNLTSAPQPVSIQLLEGLNGRLLKEMLVDHRALTLGKALGAGQFGSVYEGIFSPQEGVNIRVAVKTMKVGVHSLEDLESFLKEAEIMQNFDHDNVVKLLGVALKQEQEQDSSVPVPMVLMPFMKHGDLRRFLIATRYGDVPMFVPYQSLLRFMIDVAAGMEYLSSHSFIHRDLAARNCMLGDDLRVRVADFGLSKKIYSSNYYRQKVAVCMPVKWMAVESLSESIYSTKSDVWSFGVTMWEIVSWGRTPYPGVHNHELLDLLESGHRLKQLECDDKLYEVMLSCWSRNPMHRPDFVELGGTLKGLLSKLPPLEASQEAHYINQGLEVANQRTAEEWNPHFEEGATGNLYMPSCMALKPPLEEEDGYLLSRPNQKITDSL</sequence>
<keyword evidence="12" id="KW-0829">Tyrosine-protein kinase</keyword>
<evidence type="ECO:0000259" key="20">
    <source>
        <dbReference type="PROSITE" id="PS51550"/>
    </source>
</evidence>
<feature type="domain" description="Eph LBD" evidence="20">
    <location>
        <begin position="34"/>
        <end position="205"/>
    </location>
</feature>
<dbReference type="PROSITE" id="PS00109">
    <property type="entry name" value="PROTEIN_KINASE_TYR"/>
    <property type="match status" value="1"/>
</dbReference>
<evidence type="ECO:0000256" key="13">
    <source>
        <dbReference type="ARBA" id="ARBA00023170"/>
    </source>
</evidence>
<gene>
    <name evidence="21" type="ORF">AAFF_G00318510</name>
</gene>
<dbReference type="SUPFAM" id="SSF49785">
    <property type="entry name" value="Galactose-binding domain-like"/>
    <property type="match status" value="1"/>
</dbReference>
<dbReference type="Pfam" id="PF00041">
    <property type="entry name" value="fn3"/>
    <property type="match status" value="1"/>
</dbReference>
<dbReference type="GO" id="GO:0007169">
    <property type="term" value="P:cell surface receptor protein tyrosine kinase signaling pathway"/>
    <property type="evidence" value="ECO:0007669"/>
    <property type="project" value="TreeGrafter"/>
</dbReference>
<dbReference type="GO" id="GO:0030168">
    <property type="term" value="P:platelet activation"/>
    <property type="evidence" value="ECO:0007669"/>
    <property type="project" value="TreeGrafter"/>
</dbReference>
<evidence type="ECO:0000256" key="11">
    <source>
        <dbReference type="ARBA" id="ARBA00023136"/>
    </source>
</evidence>
<feature type="domain" description="Fibronectin type-III" evidence="19">
    <location>
        <begin position="319"/>
        <end position="431"/>
    </location>
</feature>
<dbReference type="InterPro" id="IPR001090">
    <property type="entry name" value="Ephrin_rcpt_lig-bd_dom"/>
</dbReference>
<dbReference type="InterPro" id="IPR013783">
    <property type="entry name" value="Ig-like_fold"/>
</dbReference>
<dbReference type="CDD" id="cd00063">
    <property type="entry name" value="FN3"/>
    <property type="match status" value="1"/>
</dbReference>
<dbReference type="Gene3D" id="3.30.200.20">
    <property type="entry name" value="Phosphorylase Kinase, domain 1"/>
    <property type="match status" value="1"/>
</dbReference>
<evidence type="ECO:0000256" key="15">
    <source>
        <dbReference type="ARBA" id="ARBA00051243"/>
    </source>
</evidence>
<evidence type="ECO:0000256" key="7">
    <source>
        <dbReference type="ARBA" id="ARBA00022741"/>
    </source>
</evidence>
<dbReference type="InterPro" id="IPR003961">
    <property type="entry name" value="FN3_dom"/>
</dbReference>
<dbReference type="InterPro" id="IPR011641">
    <property type="entry name" value="Tyr-kin_ephrin_A/B_rcpt-like"/>
</dbReference>
<dbReference type="GO" id="GO:0001779">
    <property type="term" value="P:natural killer cell differentiation"/>
    <property type="evidence" value="ECO:0007669"/>
    <property type="project" value="TreeGrafter"/>
</dbReference>
<evidence type="ECO:0000256" key="14">
    <source>
        <dbReference type="ARBA" id="ARBA00023180"/>
    </source>
</evidence>
<dbReference type="PANTHER" id="PTHR24416:SF323">
    <property type="entry name" value="TYROSINE-PROTEIN KINASE RECEPTOR UFO"/>
    <property type="match status" value="1"/>
</dbReference>
<comment type="catalytic activity">
    <reaction evidence="15">
        <text>L-tyrosyl-[protein] + ATP = O-phospho-L-tyrosyl-[protein] + ADP + H(+)</text>
        <dbReference type="Rhea" id="RHEA:10596"/>
        <dbReference type="Rhea" id="RHEA-COMP:10136"/>
        <dbReference type="Rhea" id="RHEA-COMP:20101"/>
        <dbReference type="ChEBI" id="CHEBI:15378"/>
        <dbReference type="ChEBI" id="CHEBI:30616"/>
        <dbReference type="ChEBI" id="CHEBI:46858"/>
        <dbReference type="ChEBI" id="CHEBI:61978"/>
        <dbReference type="ChEBI" id="CHEBI:456216"/>
        <dbReference type="EC" id="2.7.10.1"/>
    </reaction>
</comment>
<evidence type="ECO:0000256" key="5">
    <source>
        <dbReference type="ARBA" id="ARBA00022692"/>
    </source>
</evidence>
<keyword evidence="4" id="KW-0808">Transferase</keyword>
<dbReference type="GO" id="GO:0007399">
    <property type="term" value="P:nervous system development"/>
    <property type="evidence" value="ECO:0007669"/>
    <property type="project" value="TreeGrafter"/>
</dbReference>
<comment type="subcellular location">
    <subcellularLocation>
        <location evidence="1">Membrane</location>
        <topology evidence="1">Single-pass type I membrane protein</topology>
    </subcellularLocation>
</comment>
<dbReference type="PROSITE" id="PS00107">
    <property type="entry name" value="PROTEIN_KINASE_ATP"/>
    <property type="match status" value="1"/>
</dbReference>
<evidence type="ECO:0000256" key="8">
    <source>
        <dbReference type="ARBA" id="ARBA00022777"/>
    </source>
</evidence>
<dbReference type="GO" id="GO:0005524">
    <property type="term" value="F:ATP binding"/>
    <property type="evidence" value="ECO:0007669"/>
    <property type="project" value="UniProtKB-UniRule"/>
</dbReference>
<keyword evidence="9 16" id="KW-0067">ATP-binding</keyword>
<dbReference type="InterPro" id="IPR020635">
    <property type="entry name" value="Tyr_kinase_cat_dom"/>
</dbReference>
<accession>A0AAD7SND3</accession>
<dbReference type="GO" id="GO:0006909">
    <property type="term" value="P:phagocytosis"/>
    <property type="evidence" value="ECO:0007669"/>
    <property type="project" value="TreeGrafter"/>
</dbReference>
<dbReference type="Gene3D" id="2.60.120.260">
    <property type="entry name" value="Galactose-binding domain-like"/>
    <property type="match status" value="1"/>
</dbReference>
<keyword evidence="6" id="KW-0677">Repeat</keyword>
<dbReference type="SUPFAM" id="SSF49265">
    <property type="entry name" value="Fibronectin type III"/>
    <property type="match status" value="1"/>
</dbReference>
<dbReference type="PRINTS" id="PR00109">
    <property type="entry name" value="TYRKINASE"/>
</dbReference>
<evidence type="ECO:0000256" key="3">
    <source>
        <dbReference type="ARBA" id="ARBA00022553"/>
    </source>
</evidence>
<dbReference type="Gene3D" id="2.10.50.10">
    <property type="entry name" value="Tumor Necrosis Factor Receptor, subunit A, domain 2"/>
    <property type="match status" value="1"/>
</dbReference>
<feature type="chain" id="PRO_5042130856" description="receptor protein-tyrosine kinase" evidence="17">
    <location>
        <begin position="26"/>
        <end position="879"/>
    </location>
</feature>
<dbReference type="SMART" id="SM00615">
    <property type="entry name" value="EPH_lbd"/>
    <property type="match status" value="1"/>
</dbReference>
<dbReference type="SMART" id="SM00219">
    <property type="entry name" value="TyrKc"/>
    <property type="match status" value="1"/>
</dbReference>
<dbReference type="Gene3D" id="2.60.40.1770">
    <property type="entry name" value="ephrin a2 ectodomain"/>
    <property type="match status" value="1"/>
</dbReference>
<dbReference type="PANTHER" id="PTHR24416">
    <property type="entry name" value="TYROSINE-PROTEIN KINASE RECEPTOR"/>
    <property type="match status" value="1"/>
</dbReference>
<keyword evidence="17" id="KW-0732">Signal</keyword>
<dbReference type="SMART" id="SM00060">
    <property type="entry name" value="FN3"/>
    <property type="match status" value="1"/>
</dbReference>
<keyword evidence="7 16" id="KW-0547">Nucleotide-binding</keyword>
<evidence type="ECO:0000256" key="17">
    <source>
        <dbReference type="SAM" id="SignalP"/>
    </source>
</evidence>
<dbReference type="SMART" id="SM01411">
    <property type="entry name" value="Ephrin_rec_like"/>
    <property type="match status" value="1"/>
</dbReference>
<dbReference type="InterPro" id="IPR001245">
    <property type="entry name" value="Ser-Thr/Tyr_kinase_cat_dom"/>
</dbReference>
<dbReference type="Pfam" id="PF07699">
    <property type="entry name" value="Ephrin_rec_like"/>
    <property type="match status" value="1"/>
</dbReference>
<dbReference type="PROSITE" id="PS50011">
    <property type="entry name" value="PROTEIN_KINASE_DOM"/>
    <property type="match status" value="1"/>
</dbReference>
<dbReference type="EC" id="2.7.10.1" evidence="2"/>
<dbReference type="GO" id="GO:0016477">
    <property type="term" value="P:cell migration"/>
    <property type="evidence" value="ECO:0007669"/>
    <property type="project" value="TreeGrafter"/>
</dbReference>
<dbReference type="Gene3D" id="2.60.40.10">
    <property type="entry name" value="Immunoglobulins"/>
    <property type="match status" value="1"/>
</dbReference>
<organism evidence="21 22">
    <name type="scientific">Aldrovandia affinis</name>
    <dbReference type="NCBI Taxonomy" id="143900"/>
    <lineage>
        <taxon>Eukaryota</taxon>
        <taxon>Metazoa</taxon>
        <taxon>Chordata</taxon>
        <taxon>Craniata</taxon>
        <taxon>Vertebrata</taxon>
        <taxon>Euteleostomi</taxon>
        <taxon>Actinopterygii</taxon>
        <taxon>Neopterygii</taxon>
        <taxon>Teleostei</taxon>
        <taxon>Notacanthiformes</taxon>
        <taxon>Halosauridae</taxon>
        <taxon>Aldrovandia</taxon>
    </lineage>
</organism>
<dbReference type="InterPro" id="IPR008979">
    <property type="entry name" value="Galactose-bd-like_sf"/>
</dbReference>
<keyword evidence="22" id="KW-1185">Reference proteome</keyword>
<evidence type="ECO:0000256" key="6">
    <source>
        <dbReference type="ARBA" id="ARBA00022737"/>
    </source>
</evidence>
<dbReference type="InterPro" id="IPR050122">
    <property type="entry name" value="RTK"/>
</dbReference>
<dbReference type="Pfam" id="PF25599">
    <property type="entry name" value="Ephrin_CRD"/>
    <property type="match status" value="1"/>
</dbReference>
<keyword evidence="5" id="KW-0812">Transmembrane</keyword>
<evidence type="ECO:0000259" key="19">
    <source>
        <dbReference type="PROSITE" id="PS50853"/>
    </source>
</evidence>
<feature type="binding site" evidence="16">
    <location>
        <position position="565"/>
    </location>
    <ligand>
        <name>ATP</name>
        <dbReference type="ChEBI" id="CHEBI:30616"/>
    </ligand>
</feature>
<dbReference type="FunFam" id="1.10.510.10:FF:000089">
    <property type="entry name" value="Tyrosine-protein kinase receptor TYRO3"/>
    <property type="match status" value="1"/>
</dbReference>
<evidence type="ECO:0000256" key="4">
    <source>
        <dbReference type="ARBA" id="ARBA00022679"/>
    </source>
</evidence>
<evidence type="ECO:0000256" key="9">
    <source>
        <dbReference type="ARBA" id="ARBA00022840"/>
    </source>
</evidence>
<dbReference type="GO" id="GO:0043235">
    <property type="term" value="C:receptor complex"/>
    <property type="evidence" value="ECO:0007669"/>
    <property type="project" value="TreeGrafter"/>
</dbReference>